<dbReference type="InterPro" id="IPR001958">
    <property type="entry name" value="Tet-R_TetA/multi-R_MdtG-like"/>
</dbReference>
<dbReference type="RefSeq" id="XP_018183632.1">
    <property type="nucleotide sequence ID" value="XM_018318107.1"/>
</dbReference>
<feature type="transmembrane region" description="Helical" evidence="8">
    <location>
        <begin position="178"/>
        <end position="201"/>
    </location>
</feature>
<keyword evidence="4 8" id="KW-1133">Transmembrane helix</keyword>
<feature type="domain" description="Major facilitator superfamily (MFS) profile" evidence="9">
    <location>
        <begin position="89"/>
        <end position="531"/>
    </location>
</feature>
<dbReference type="PRINTS" id="PR01035">
    <property type="entry name" value="TCRTETA"/>
</dbReference>
<dbReference type="AlphaFoldDB" id="A0A179I065"/>
<reference evidence="13" key="1">
    <citation type="submission" date="2015-05" db="EMBL/GenBank/DDBJ databases">
        <authorList>
            <person name="Wang D.B."/>
            <person name="Wang M."/>
        </authorList>
    </citation>
    <scope>NUCLEOTIDE SEQUENCE</scope>
    <source>
        <strain evidence="13">36-1</strain>
    </source>
</reference>
<feature type="transmembrane region" description="Helical" evidence="8">
    <location>
        <begin position="441"/>
        <end position="462"/>
    </location>
</feature>
<evidence type="ECO:0000313" key="12">
    <source>
        <dbReference type="EMBL" id="OAQ94913.1"/>
    </source>
</evidence>
<gene>
    <name evidence="13" type="ORF">PCL_13087</name>
    <name evidence="10" type="ORF">Purlil1_8149</name>
    <name evidence="11" type="ORF">VFPBJ_00990</name>
    <name evidence="12" type="ORF">VFPFJ_01022</name>
</gene>
<keyword evidence="16" id="KW-1185">Reference proteome</keyword>
<dbReference type="EMBL" id="LCWV01000009">
    <property type="protein sequence ID" value="PWI70688.1"/>
    <property type="molecule type" value="Genomic_DNA"/>
</dbReference>
<evidence type="ECO:0000256" key="5">
    <source>
        <dbReference type="ARBA" id="ARBA00023136"/>
    </source>
</evidence>
<keyword evidence="6" id="KW-0325">Glycoprotein</keyword>
<evidence type="ECO:0000256" key="1">
    <source>
        <dbReference type="ARBA" id="ARBA00004141"/>
    </source>
</evidence>
<evidence type="ECO:0000256" key="2">
    <source>
        <dbReference type="ARBA" id="ARBA00022448"/>
    </source>
</evidence>
<evidence type="ECO:0000313" key="13">
    <source>
        <dbReference type="EMBL" id="PWI70688.1"/>
    </source>
</evidence>
<feature type="transmembrane region" description="Helical" evidence="8">
    <location>
        <begin position="506"/>
        <end position="526"/>
    </location>
</feature>
<dbReference type="EMBL" id="LSBH01000001">
    <property type="protein sequence ID" value="OAQ86950.1"/>
    <property type="molecule type" value="Genomic_DNA"/>
</dbReference>
<comment type="caution">
    <text evidence="12">The sequence shown here is derived from an EMBL/GenBank/DDBJ whole genome shotgun (WGS) entry which is preliminary data.</text>
</comment>
<name>A0A179I065_PURLI</name>
<dbReference type="GeneID" id="28883156"/>
<reference evidence="12 14" key="3">
    <citation type="submission" date="2016-02" db="EMBL/GenBank/DDBJ databases">
        <title>Biosynthesis of antibiotic leucinostatins and their inhibition on Phytophthora in bio-control Purpureocillium lilacinum.</title>
        <authorList>
            <person name="Wang G."/>
            <person name="Liu Z."/>
            <person name="Lin R."/>
            <person name="Li E."/>
            <person name="Mao Z."/>
            <person name="Ling J."/>
            <person name="Yin W."/>
            <person name="Xie B."/>
        </authorList>
    </citation>
    <scope>NUCLEOTIDE SEQUENCE [LARGE SCALE GENOMIC DNA]</scope>
    <source>
        <strain evidence="11">PLBJ-1</strain>
        <strain evidence="12">PLFJ-1</strain>
    </source>
</reference>
<evidence type="ECO:0000259" key="9">
    <source>
        <dbReference type="PROSITE" id="PS50850"/>
    </source>
</evidence>
<dbReference type="Proteomes" id="UP000245956">
    <property type="component" value="Unassembled WGS sequence"/>
</dbReference>
<feature type="transmembrane region" description="Helical" evidence="8">
    <location>
        <begin position="155"/>
        <end position="172"/>
    </location>
</feature>
<dbReference type="FunFam" id="1.20.1720.10:FF:000009">
    <property type="entry name" value="MFS multidrug transporter"/>
    <property type="match status" value="1"/>
</dbReference>
<dbReference type="PANTHER" id="PTHR23502:SF51">
    <property type="entry name" value="QUINIDINE RESISTANCE PROTEIN 1-RELATED"/>
    <property type="match status" value="1"/>
</dbReference>
<dbReference type="Pfam" id="PF07690">
    <property type="entry name" value="MFS_1"/>
    <property type="match status" value="1"/>
</dbReference>
<dbReference type="InterPro" id="IPR036259">
    <property type="entry name" value="MFS_trans_sf"/>
</dbReference>
<evidence type="ECO:0000313" key="16">
    <source>
        <dbReference type="Proteomes" id="UP001287286"/>
    </source>
</evidence>
<dbReference type="FunFam" id="1.20.1250.20:FF:000172">
    <property type="entry name" value="MFS multidrug resistance transporter"/>
    <property type="match status" value="1"/>
</dbReference>
<keyword evidence="2" id="KW-0813">Transport</keyword>
<organism evidence="12 14">
    <name type="scientific">Purpureocillium lilacinum</name>
    <name type="common">Paecilomyces lilacinus</name>
    <dbReference type="NCBI Taxonomy" id="33203"/>
    <lineage>
        <taxon>Eukaryota</taxon>
        <taxon>Fungi</taxon>
        <taxon>Dikarya</taxon>
        <taxon>Ascomycota</taxon>
        <taxon>Pezizomycotina</taxon>
        <taxon>Sordariomycetes</taxon>
        <taxon>Hypocreomycetidae</taxon>
        <taxon>Hypocreales</taxon>
        <taxon>Ophiocordycipitaceae</taxon>
        <taxon>Purpureocillium</taxon>
    </lineage>
</organism>
<dbReference type="GO" id="GO:0005886">
    <property type="term" value="C:plasma membrane"/>
    <property type="evidence" value="ECO:0007669"/>
    <property type="project" value="TreeGrafter"/>
</dbReference>
<dbReference type="Proteomes" id="UP001287286">
    <property type="component" value="Unassembled WGS sequence"/>
</dbReference>
<feature type="transmembrane region" description="Helical" evidence="8">
    <location>
        <begin position="244"/>
        <end position="263"/>
    </location>
</feature>
<sequence length="549" mass="59590">MKDDAAGPEASAGDKQPAMEALGQASTHPTVSEMDTLDRKSTNLDDPADAVTTAGPVDGAGVLEDVEPATRVCSGTPYSAFTRGTKVWITVMVTISSVVSPMTANVYYPALNAVASDLGVSISLINLTLTTYMVFQGLSPTIFGDFGDMAGRRPAFIVAFSIYLCANIGLALQRNYAALMVLRCLQSAGSSGTLALGFAVMADISPTDERGRYMGFVNAGINFGPTIGPVLGGILIQFLGWRSVFWFCAIFVFVWLIPWILAVPETCRAVVGNGSIPPPKWNMTLVDFIRWRGVHQRPASAPKVKIRMPNPLRTLYIVFRKEEGLILFVSAIIYVNFILVSATLATLFKEIYKFDELEVGLCYLPYGIGCCLSSLVSGYIVDWNYRRVAKKLGLPIRRRKGDDLSKFPIEHARIQIVYPALAVGAACLIGWGWALEAEISVAVPLVLAFFIGCLVPPSFSVLNTLIVDLNPEAPATAAAANNLVRCSFGAVATAVINYMLDAMGRGWCFTFLAIVMLLCFAGLRVLENYGPRWRAERAKKVGREDTQEK</sequence>
<dbReference type="InterPro" id="IPR020846">
    <property type="entry name" value="MFS_dom"/>
</dbReference>
<dbReference type="Proteomes" id="UP000078240">
    <property type="component" value="Unassembled WGS sequence"/>
</dbReference>
<keyword evidence="3 8" id="KW-0812">Transmembrane</keyword>
<feature type="region of interest" description="Disordered" evidence="7">
    <location>
        <begin position="1"/>
        <end position="61"/>
    </location>
</feature>
<evidence type="ECO:0000256" key="3">
    <source>
        <dbReference type="ARBA" id="ARBA00022692"/>
    </source>
</evidence>
<feature type="transmembrane region" description="Helical" evidence="8">
    <location>
        <begin position="114"/>
        <end position="135"/>
    </location>
</feature>
<feature type="transmembrane region" description="Helical" evidence="8">
    <location>
        <begin position="363"/>
        <end position="381"/>
    </location>
</feature>
<dbReference type="EMBL" id="JAWRVI010000031">
    <property type="protein sequence ID" value="KAK4087559.1"/>
    <property type="molecule type" value="Genomic_DNA"/>
</dbReference>
<dbReference type="KEGG" id="plj:28883156"/>
<dbReference type="GO" id="GO:0140115">
    <property type="term" value="P:export across plasma membrane"/>
    <property type="evidence" value="ECO:0007669"/>
    <property type="project" value="UniProtKB-ARBA"/>
</dbReference>
<accession>A0A179I065</accession>
<proteinExistence type="predicted"/>
<evidence type="ECO:0000256" key="8">
    <source>
        <dbReference type="SAM" id="Phobius"/>
    </source>
</evidence>
<dbReference type="Proteomes" id="UP000078340">
    <property type="component" value="Unassembled WGS sequence"/>
</dbReference>
<evidence type="ECO:0000256" key="7">
    <source>
        <dbReference type="SAM" id="MobiDB-lite"/>
    </source>
</evidence>
<dbReference type="PROSITE" id="PS50850">
    <property type="entry name" value="MFS"/>
    <property type="match status" value="1"/>
</dbReference>
<dbReference type="InterPro" id="IPR011701">
    <property type="entry name" value="MFS"/>
</dbReference>
<feature type="transmembrane region" description="Helical" evidence="8">
    <location>
        <begin position="325"/>
        <end position="348"/>
    </location>
</feature>
<comment type="subcellular location">
    <subcellularLocation>
        <location evidence="1">Membrane</location>
        <topology evidence="1">Multi-pass membrane protein</topology>
    </subcellularLocation>
</comment>
<evidence type="ECO:0000256" key="4">
    <source>
        <dbReference type="ARBA" id="ARBA00022989"/>
    </source>
</evidence>
<dbReference type="Gene3D" id="1.20.1250.20">
    <property type="entry name" value="MFS general substrate transporter like domains"/>
    <property type="match status" value="1"/>
</dbReference>
<dbReference type="PANTHER" id="PTHR23502">
    <property type="entry name" value="MAJOR FACILITATOR SUPERFAMILY"/>
    <property type="match status" value="1"/>
</dbReference>
<reference evidence="10 16" key="5">
    <citation type="journal article" date="2024" name="Microbiol. Resour. Announc.">
        <title>Genome annotations for the ascomycete fungi Trichoderma harzianum, Trichoderma aggressivum, and Purpureocillium lilacinum.</title>
        <authorList>
            <person name="Beijen E.P.W."/>
            <person name="Ohm R.A."/>
        </authorList>
    </citation>
    <scope>NUCLEOTIDE SEQUENCE [LARGE SCALE GENOMIC DNA]</scope>
    <source>
        <strain evidence="10 16">CBS 150709</strain>
    </source>
</reference>
<reference evidence="13 15" key="2">
    <citation type="journal article" date="2016" name="Front. Microbiol.">
        <title>Genome and transcriptome sequences reveal the specific parasitism of the nematophagous Purpureocillium lilacinum 36-1.</title>
        <authorList>
            <person name="Xie J."/>
            <person name="Li S."/>
            <person name="Mo C."/>
            <person name="Xiao X."/>
            <person name="Peng D."/>
            <person name="Wang G."/>
            <person name="Xiao Y."/>
        </authorList>
    </citation>
    <scope>NUCLEOTIDE SEQUENCE [LARGE SCALE GENOMIC DNA]</scope>
    <source>
        <strain evidence="13 15">36-1</strain>
    </source>
</reference>
<feature type="transmembrane region" description="Helical" evidence="8">
    <location>
        <begin position="87"/>
        <end position="108"/>
    </location>
</feature>
<evidence type="ECO:0000256" key="6">
    <source>
        <dbReference type="ARBA" id="ARBA00023180"/>
    </source>
</evidence>
<reference evidence="10" key="4">
    <citation type="submission" date="2023-11" db="EMBL/GenBank/DDBJ databases">
        <authorList>
            <person name="Beijen E."/>
            <person name="Ohm R.A."/>
        </authorList>
    </citation>
    <scope>NUCLEOTIDE SEQUENCE</scope>
    <source>
        <strain evidence="10">CBS 150709</strain>
    </source>
</reference>
<dbReference type="GO" id="GO:0015137">
    <property type="term" value="F:citrate transmembrane transporter activity"/>
    <property type="evidence" value="ECO:0007669"/>
    <property type="project" value="UniProtKB-ARBA"/>
</dbReference>
<evidence type="ECO:0000313" key="15">
    <source>
        <dbReference type="Proteomes" id="UP000245956"/>
    </source>
</evidence>
<dbReference type="SUPFAM" id="SSF103473">
    <property type="entry name" value="MFS general substrate transporter"/>
    <property type="match status" value="1"/>
</dbReference>
<evidence type="ECO:0000313" key="10">
    <source>
        <dbReference type="EMBL" id="KAK4087559.1"/>
    </source>
</evidence>
<dbReference type="OMA" id="DAMGRGW"/>
<keyword evidence="5 8" id="KW-0472">Membrane</keyword>
<dbReference type="EMBL" id="LSBI01000001">
    <property type="protein sequence ID" value="OAQ94913.1"/>
    <property type="molecule type" value="Genomic_DNA"/>
</dbReference>
<feature type="transmembrane region" description="Helical" evidence="8">
    <location>
        <begin position="213"/>
        <end position="238"/>
    </location>
</feature>
<feature type="transmembrane region" description="Helical" evidence="8">
    <location>
        <begin position="416"/>
        <end position="435"/>
    </location>
</feature>
<evidence type="ECO:0000313" key="11">
    <source>
        <dbReference type="EMBL" id="OAQ86950.1"/>
    </source>
</evidence>
<evidence type="ECO:0000313" key="14">
    <source>
        <dbReference type="Proteomes" id="UP000078340"/>
    </source>
</evidence>
<protein>
    <submittedName>
        <fullName evidence="12">Chloramphenicol resistance protein</fullName>
    </submittedName>
</protein>